<comment type="caution">
    <text evidence="1">The sequence shown here is derived from an EMBL/GenBank/DDBJ whole genome shotgun (WGS) entry which is preliminary data.</text>
</comment>
<name>X1VHY3_9ZZZZ</name>
<organism evidence="1">
    <name type="scientific">marine sediment metagenome</name>
    <dbReference type="NCBI Taxonomy" id="412755"/>
    <lineage>
        <taxon>unclassified sequences</taxon>
        <taxon>metagenomes</taxon>
        <taxon>ecological metagenomes</taxon>
    </lineage>
</organism>
<dbReference type="EMBL" id="BARW01034498">
    <property type="protein sequence ID" value="GAJ07070.1"/>
    <property type="molecule type" value="Genomic_DNA"/>
</dbReference>
<gene>
    <name evidence="1" type="ORF">S12H4_54056</name>
</gene>
<evidence type="ECO:0000313" key="1">
    <source>
        <dbReference type="EMBL" id="GAJ07070.1"/>
    </source>
</evidence>
<protein>
    <submittedName>
        <fullName evidence="1">Uncharacterized protein</fullName>
    </submittedName>
</protein>
<proteinExistence type="predicted"/>
<reference evidence="1" key="1">
    <citation type="journal article" date="2014" name="Front. Microbiol.">
        <title>High frequency of phylogenetically diverse reductive dehalogenase-homologous genes in deep subseafloor sedimentary metagenomes.</title>
        <authorList>
            <person name="Kawai M."/>
            <person name="Futagami T."/>
            <person name="Toyoda A."/>
            <person name="Takaki Y."/>
            <person name="Nishi S."/>
            <person name="Hori S."/>
            <person name="Arai W."/>
            <person name="Tsubouchi T."/>
            <person name="Morono Y."/>
            <person name="Uchiyama I."/>
            <person name="Ito T."/>
            <person name="Fujiyama A."/>
            <person name="Inagaki F."/>
            <person name="Takami H."/>
        </authorList>
    </citation>
    <scope>NUCLEOTIDE SEQUENCE</scope>
    <source>
        <strain evidence="1">Expedition CK06-06</strain>
    </source>
</reference>
<dbReference type="AlphaFoldDB" id="X1VHY3"/>
<sequence>MSWFKQLTEFWQAQRTPGVAVYNTVTLPGNTGSVNLFTVTGRVRLTDLVGSIVTPPGGTAATILARLQHTPATGVTDMCADILDIKAWVATRLLTITGAVAVAMADGGVTGVQVLLSFATNQQALEPGVISLLVTEGAPGTITGAIKWTLRYIPMEAGATIDPA</sequence>
<accession>X1VHY3</accession>